<evidence type="ECO:0000259" key="2">
    <source>
        <dbReference type="Pfam" id="PF13460"/>
    </source>
</evidence>
<organism evidence="3 4">
    <name type="scientific">Dyella marensis</name>
    <dbReference type="NCBI Taxonomy" id="500610"/>
    <lineage>
        <taxon>Bacteria</taxon>
        <taxon>Pseudomonadati</taxon>
        <taxon>Pseudomonadota</taxon>
        <taxon>Gammaproteobacteria</taxon>
        <taxon>Lysobacterales</taxon>
        <taxon>Rhodanobacteraceae</taxon>
        <taxon>Dyella</taxon>
    </lineage>
</organism>
<feature type="domain" description="NAD(P)-binding" evidence="2">
    <location>
        <begin position="7"/>
        <end position="176"/>
    </location>
</feature>
<evidence type="ECO:0000313" key="4">
    <source>
        <dbReference type="Proteomes" id="UP000199477"/>
    </source>
</evidence>
<dbReference type="Proteomes" id="UP000199477">
    <property type="component" value="Unassembled WGS sequence"/>
</dbReference>
<dbReference type="PANTHER" id="PTHR42748">
    <property type="entry name" value="NITROGEN METABOLITE REPRESSION PROTEIN NMRA FAMILY MEMBER"/>
    <property type="match status" value="1"/>
</dbReference>
<keyword evidence="1" id="KW-0521">NADP</keyword>
<dbReference type="InterPro" id="IPR051164">
    <property type="entry name" value="NmrA-like_oxidored"/>
</dbReference>
<accession>A0A1I2ALX7</accession>
<keyword evidence="4" id="KW-1185">Reference proteome</keyword>
<dbReference type="STRING" id="500610.SAMN02799615_01047"/>
<reference evidence="4" key="1">
    <citation type="submission" date="2016-10" db="EMBL/GenBank/DDBJ databases">
        <authorList>
            <person name="Varghese N."/>
            <person name="Submissions S."/>
        </authorList>
    </citation>
    <scope>NUCLEOTIDE SEQUENCE [LARGE SCALE GENOMIC DNA]</scope>
    <source>
        <strain evidence="4">UNC178MFTsu3.1</strain>
    </source>
</reference>
<dbReference type="InterPro" id="IPR016040">
    <property type="entry name" value="NAD(P)-bd_dom"/>
</dbReference>
<dbReference type="RefSeq" id="WP_026636395.1">
    <property type="nucleotide sequence ID" value="NZ_FONH01000002.1"/>
</dbReference>
<proteinExistence type="predicted"/>
<protein>
    <submittedName>
        <fullName evidence="3">Uncharacterized conserved protein YbjT, contains NAD(P)-binding and DUF2867 domains</fullName>
    </submittedName>
</protein>
<dbReference type="SUPFAM" id="SSF51735">
    <property type="entry name" value="NAD(P)-binding Rossmann-fold domains"/>
    <property type="match status" value="1"/>
</dbReference>
<name>A0A1I2ALX7_9GAMM</name>
<dbReference type="AlphaFoldDB" id="A0A1I2ALX7"/>
<evidence type="ECO:0000256" key="1">
    <source>
        <dbReference type="ARBA" id="ARBA00022857"/>
    </source>
</evidence>
<sequence>MNIVVVGGNGLVGRNVVRRLRAKGHAVTAASRATGVDIVTGAGLAHALDGAEVVVDVSNSPVLVGEAPCEFFKAAIANLLAAEAAAGVRHHLALSVVGTERLDDSPYFRGKKFQESRIRDSGIPFTIVHATQFFEFLLDIVEVSVYDQALRLAPAYIQPVASADVAACLAELAQRPALNATIEMAGPERERMSEIIQRFLTQIEAPYEVITDALAPYFGARLQADSLLPGAKARTCATDFGAWLGQSEYWGADW</sequence>
<dbReference type="Pfam" id="PF13460">
    <property type="entry name" value="NAD_binding_10"/>
    <property type="match status" value="1"/>
</dbReference>
<dbReference type="Gene3D" id="3.40.50.720">
    <property type="entry name" value="NAD(P)-binding Rossmann-like Domain"/>
    <property type="match status" value="1"/>
</dbReference>
<evidence type="ECO:0000313" key="3">
    <source>
        <dbReference type="EMBL" id="SFE43880.1"/>
    </source>
</evidence>
<dbReference type="InterPro" id="IPR036291">
    <property type="entry name" value="NAD(P)-bd_dom_sf"/>
</dbReference>
<dbReference type="EMBL" id="FONH01000002">
    <property type="protein sequence ID" value="SFE43880.1"/>
    <property type="molecule type" value="Genomic_DNA"/>
</dbReference>
<gene>
    <name evidence="3" type="ORF">SAMN02799615_01047</name>
</gene>
<dbReference type="PANTHER" id="PTHR42748:SF3">
    <property type="entry name" value="BLL4366 PROTEIN"/>
    <property type="match status" value="1"/>
</dbReference>